<feature type="transmembrane region" description="Helical" evidence="6">
    <location>
        <begin position="267"/>
        <end position="288"/>
    </location>
</feature>
<organism evidence="7 8">
    <name type="scientific">Sphingomonas glacialis</name>
    <dbReference type="NCBI Taxonomy" id="658225"/>
    <lineage>
        <taxon>Bacteria</taxon>
        <taxon>Pseudomonadati</taxon>
        <taxon>Pseudomonadota</taxon>
        <taxon>Alphaproteobacteria</taxon>
        <taxon>Sphingomonadales</taxon>
        <taxon>Sphingomonadaceae</taxon>
        <taxon>Sphingomonas</taxon>
    </lineage>
</organism>
<evidence type="ECO:0000313" key="7">
    <source>
        <dbReference type="EMBL" id="GHH23572.1"/>
    </source>
</evidence>
<keyword evidence="3 6" id="KW-0812">Transmembrane</keyword>
<evidence type="ECO:0000256" key="1">
    <source>
        <dbReference type="ARBA" id="ARBA00004651"/>
    </source>
</evidence>
<comment type="subcellular location">
    <subcellularLocation>
        <location evidence="1">Cell membrane</location>
        <topology evidence="1">Multi-pass membrane protein</topology>
    </subcellularLocation>
</comment>
<proteinExistence type="predicted"/>
<accession>A0ABQ3LX42</accession>
<evidence type="ECO:0000256" key="2">
    <source>
        <dbReference type="ARBA" id="ARBA00022475"/>
    </source>
</evidence>
<dbReference type="Pfam" id="PF03631">
    <property type="entry name" value="Virul_fac_BrkB"/>
    <property type="match status" value="1"/>
</dbReference>
<dbReference type="RefSeq" id="WP_229839477.1">
    <property type="nucleotide sequence ID" value="NZ_BNAQ01000006.1"/>
</dbReference>
<evidence type="ECO:0000256" key="3">
    <source>
        <dbReference type="ARBA" id="ARBA00022692"/>
    </source>
</evidence>
<keyword evidence="2" id="KW-1003">Cell membrane</keyword>
<evidence type="ECO:0008006" key="9">
    <source>
        <dbReference type="Google" id="ProtNLM"/>
    </source>
</evidence>
<feature type="transmembrane region" description="Helical" evidence="6">
    <location>
        <begin position="200"/>
        <end position="218"/>
    </location>
</feature>
<evidence type="ECO:0000256" key="5">
    <source>
        <dbReference type="ARBA" id="ARBA00023136"/>
    </source>
</evidence>
<evidence type="ECO:0000256" key="6">
    <source>
        <dbReference type="SAM" id="Phobius"/>
    </source>
</evidence>
<dbReference type="PANTHER" id="PTHR30213:SF0">
    <property type="entry name" value="UPF0761 MEMBRANE PROTEIN YIHY"/>
    <property type="match status" value="1"/>
</dbReference>
<feature type="transmembrane region" description="Helical" evidence="6">
    <location>
        <begin position="116"/>
        <end position="143"/>
    </location>
</feature>
<protein>
    <recommendedName>
        <fullName evidence="9">YihY/virulence factor BrkB family protein</fullName>
    </recommendedName>
</protein>
<evidence type="ECO:0000256" key="4">
    <source>
        <dbReference type="ARBA" id="ARBA00022989"/>
    </source>
</evidence>
<keyword evidence="8" id="KW-1185">Reference proteome</keyword>
<feature type="transmembrane region" description="Helical" evidence="6">
    <location>
        <begin position="230"/>
        <end position="255"/>
    </location>
</feature>
<dbReference type="Proteomes" id="UP000652430">
    <property type="component" value="Unassembled WGS sequence"/>
</dbReference>
<dbReference type="PANTHER" id="PTHR30213">
    <property type="entry name" value="INNER MEMBRANE PROTEIN YHJD"/>
    <property type="match status" value="1"/>
</dbReference>
<feature type="transmembrane region" description="Helical" evidence="6">
    <location>
        <begin position="45"/>
        <end position="74"/>
    </location>
</feature>
<sequence length="420" mass="43691">MIGRWKRAELLNAQGHDATTPWQMPPKAWLSVAKRTWAETGTDNIGLIAAGVAFYGFLALVPLLGAIVLIYGIAAEPSTVMHNMKQLMAVMPAEVAKLIGEQLMNVVKTSDGKKGFGLLLAVGLALFGARNGAGAVITALNVVYEEQEARGFVRLNVLALGITAAAVLVAILALVAVAALGYLQAVLPQAPDAVVVLGKLVAYLLLTLAGAGAAATLYRYGPSRQNARWIWLTPGSLFAALMWLALTVGFGVYVANFGNYNATYGSLGTVVVTLTWLYLSSYILLFGAELNAELEHQTAKDTTTADAPLGARGAWVADHVADDGIPDASPGGLTAAKPSGVGDVVASRGAVHAGRLIGLPKVGWVPSVAATLGLALLRRGRGVSGVAVIGVTAATMWALRERPAAHPCEPDPPHSPLSDR</sequence>
<keyword evidence="5 6" id="KW-0472">Membrane</keyword>
<comment type="caution">
    <text evidence="7">The sequence shown here is derived from an EMBL/GenBank/DDBJ whole genome shotgun (WGS) entry which is preliminary data.</text>
</comment>
<dbReference type="NCBIfam" id="TIGR00765">
    <property type="entry name" value="yihY_not_rbn"/>
    <property type="match status" value="1"/>
</dbReference>
<evidence type="ECO:0000313" key="8">
    <source>
        <dbReference type="Proteomes" id="UP000652430"/>
    </source>
</evidence>
<dbReference type="InterPro" id="IPR017039">
    <property type="entry name" value="Virul_fac_BrkB"/>
</dbReference>
<feature type="transmembrane region" description="Helical" evidence="6">
    <location>
        <begin position="155"/>
        <end position="180"/>
    </location>
</feature>
<name>A0ABQ3LX42_9SPHN</name>
<gene>
    <name evidence="7" type="ORF">GCM10008023_34670</name>
</gene>
<dbReference type="EMBL" id="BNAQ01000006">
    <property type="protein sequence ID" value="GHH23572.1"/>
    <property type="molecule type" value="Genomic_DNA"/>
</dbReference>
<keyword evidence="4 6" id="KW-1133">Transmembrane helix</keyword>
<reference evidence="8" key="1">
    <citation type="journal article" date="2019" name="Int. J. Syst. Evol. Microbiol.">
        <title>The Global Catalogue of Microorganisms (GCM) 10K type strain sequencing project: providing services to taxonomists for standard genome sequencing and annotation.</title>
        <authorList>
            <consortium name="The Broad Institute Genomics Platform"/>
            <consortium name="The Broad Institute Genome Sequencing Center for Infectious Disease"/>
            <person name="Wu L."/>
            <person name="Ma J."/>
        </authorList>
    </citation>
    <scope>NUCLEOTIDE SEQUENCE [LARGE SCALE GENOMIC DNA]</scope>
    <source>
        <strain evidence="8">CGMCC 1.8957</strain>
    </source>
</reference>